<organism evidence="3 4">
    <name type="scientific">Labilibaculum antarcticum</name>
    <dbReference type="NCBI Taxonomy" id="1717717"/>
    <lineage>
        <taxon>Bacteria</taxon>
        <taxon>Pseudomonadati</taxon>
        <taxon>Bacteroidota</taxon>
        <taxon>Bacteroidia</taxon>
        <taxon>Marinilabiliales</taxon>
        <taxon>Marinifilaceae</taxon>
        <taxon>Labilibaculum</taxon>
    </lineage>
</organism>
<reference evidence="4" key="2">
    <citation type="journal article" date="2020" name="Antonie Van Leeuwenhoek">
        <title>Labilibaculum antarcticum sp. nov., a novel facultative anaerobic, psychrotorelant bacterium isolated from marine sediment of Antarctica.</title>
        <authorList>
            <person name="Watanabe M."/>
            <person name="Kojima H."/>
            <person name="Fukui M."/>
        </authorList>
    </citation>
    <scope>NUCLEOTIDE SEQUENCE [LARGE SCALE GENOMIC DNA]</scope>
    <source>
        <strain evidence="4">SPP2</strain>
    </source>
</reference>
<protein>
    <recommendedName>
        <fullName evidence="5">Energy transducer TonB</fullName>
    </recommendedName>
</protein>
<dbReference type="EMBL" id="AP018042">
    <property type="protein sequence ID" value="BAX80201.1"/>
    <property type="molecule type" value="Genomic_DNA"/>
</dbReference>
<evidence type="ECO:0000313" key="4">
    <source>
        <dbReference type="Proteomes" id="UP000218267"/>
    </source>
</evidence>
<keyword evidence="2" id="KW-0812">Transmembrane</keyword>
<sequence length="274" mass="31490">MNSFYQIVRNVKNWLVQFFSMLLSEFIGFLRRNKYGVMGTISFHMLLIIILLSFKLNTKREFLESEIFFDIPAEMAEQFLKEEKEKMEEAIEEKNSEISKSVDELLRSIAVNQNVAKSNPDPKQNVEKMIEEIRKDLDEYGSDDAPNGSEDLKEFKKDSLTAAEAKEKQKLLDALESIEYSGPSSVYYSLEGRHKIYLPIPVFKCEGEGLIVVQIWVSQAGRVIQSKILEKESGVQDDCLFEAALNASRKTRFNVSPSSPEEQIGKITYQFVRQ</sequence>
<feature type="coiled-coil region" evidence="1">
    <location>
        <begin position="73"/>
        <end position="143"/>
    </location>
</feature>
<reference evidence="3 4" key="1">
    <citation type="journal article" date="2018" name="Mar. Genomics">
        <title>Complete genome sequence of Marinifilaceae bacterium strain SPP2, isolated from the Antarctic marine sediment.</title>
        <authorList>
            <person name="Watanabe M."/>
            <person name="Kojima H."/>
            <person name="Fukui M."/>
        </authorList>
    </citation>
    <scope>NUCLEOTIDE SEQUENCE [LARGE SCALE GENOMIC DNA]</scope>
    <source>
        <strain evidence="3 4">SPP2</strain>
    </source>
</reference>
<name>A0A1Y1CLS0_9BACT</name>
<feature type="transmembrane region" description="Helical" evidence="2">
    <location>
        <begin position="12"/>
        <end position="29"/>
    </location>
</feature>
<evidence type="ECO:0008006" key="5">
    <source>
        <dbReference type="Google" id="ProtNLM"/>
    </source>
</evidence>
<proteinExistence type="predicted"/>
<feature type="transmembrane region" description="Helical" evidence="2">
    <location>
        <begin position="35"/>
        <end position="54"/>
    </location>
</feature>
<evidence type="ECO:0000256" key="2">
    <source>
        <dbReference type="SAM" id="Phobius"/>
    </source>
</evidence>
<dbReference type="KEGG" id="mbas:ALGA_1829"/>
<accession>A0A1Y1CLS0</accession>
<keyword evidence="2" id="KW-0472">Membrane</keyword>
<keyword evidence="2" id="KW-1133">Transmembrane helix</keyword>
<dbReference type="Proteomes" id="UP000218267">
    <property type="component" value="Chromosome"/>
</dbReference>
<evidence type="ECO:0000256" key="1">
    <source>
        <dbReference type="SAM" id="Coils"/>
    </source>
</evidence>
<gene>
    <name evidence="3" type="ORF">ALGA_1829</name>
</gene>
<dbReference type="AlphaFoldDB" id="A0A1Y1CLS0"/>
<evidence type="ECO:0000313" key="3">
    <source>
        <dbReference type="EMBL" id="BAX80201.1"/>
    </source>
</evidence>
<keyword evidence="1" id="KW-0175">Coiled coil</keyword>
<keyword evidence="4" id="KW-1185">Reference proteome</keyword>